<keyword evidence="6" id="KW-1185">Reference proteome</keyword>
<evidence type="ECO:0000313" key="6">
    <source>
        <dbReference type="Proteomes" id="UP000013523"/>
    </source>
</evidence>
<accession>R4KFV2</accession>
<dbReference type="eggNOG" id="COG1653">
    <property type="taxonomic scope" value="Bacteria"/>
</dbReference>
<dbReference type="AlphaFoldDB" id="R4KFV2"/>
<dbReference type="PANTHER" id="PTHR30061:SF50">
    <property type="entry name" value="MALTOSE_MALTODEXTRIN-BINDING PERIPLASMIC PROTEIN"/>
    <property type="match status" value="1"/>
</dbReference>
<dbReference type="Pfam" id="PF13416">
    <property type="entry name" value="SBP_bac_8"/>
    <property type="match status" value="1"/>
</dbReference>
<dbReference type="Proteomes" id="UP000013523">
    <property type="component" value="Chromosome"/>
</dbReference>
<comment type="similarity">
    <text evidence="1">Belongs to the bacterial solute-binding protein 1 family.</text>
</comment>
<dbReference type="InterPro" id="IPR006059">
    <property type="entry name" value="SBP"/>
</dbReference>
<dbReference type="RefSeq" id="WP_015616768.1">
    <property type="nucleotide sequence ID" value="NC_021182.1"/>
</dbReference>
<keyword evidence="3 4" id="KW-0732">Signal</keyword>
<gene>
    <name evidence="5" type="ORF">Clopa_3706</name>
</gene>
<dbReference type="STRING" id="86416.Clopa_3706"/>
<feature type="signal peptide" evidence="4">
    <location>
        <begin position="1"/>
        <end position="22"/>
    </location>
</feature>
<evidence type="ECO:0000256" key="1">
    <source>
        <dbReference type="ARBA" id="ARBA00008520"/>
    </source>
</evidence>
<dbReference type="PROSITE" id="PS51257">
    <property type="entry name" value="PROKAR_LIPOPROTEIN"/>
    <property type="match status" value="1"/>
</dbReference>
<evidence type="ECO:0000313" key="5">
    <source>
        <dbReference type="EMBL" id="AGK98485.1"/>
    </source>
</evidence>
<dbReference type="EMBL" id="CP003261">
    <property type="protein sequence ID" value="AGK98485.1"/>
    <property type="molecule type" value="Genomic_DNA"/>
</dbReference>
<name>R4KFV2_CLOPA</name>
<dbReference type="GO" id="GO:0055052">
    <property type="term" value="C:ATP-binding cassette (ABC) transporter complex, substrate-binding subunit-containing"/>
    <property type="evidence" value="ECO:0007669"/>
    <property type="project" value="TreeGrafter"/>
</dbReference>
<reference evidence="5 6" key="1">
    <citation type="submission" date="2012-01" db="EMBL/GenBank/DDBJ databases">
        <title>Complete sequence of chromosome of Clostridium pasteurianum BC1.</title>
        <authorList>
            <consortium name="US DOE Joint Genome Institute"/>
            <person name="Lucas S."/>
            <person name="Han J."/>
            <person name="Lapidus A."/>
            <person name="Cheng J.-F."/>
            <person name="Goodwin L."/>
            <person name="Pitluck S."/>
            <person name="Peters L."/>
            <person name="Mikhailova N."/>
            <person name="Teshima H."/>
            <person name="Detter J.C."/>
            <person name="Han C."/>
            <person name="Tapia R."/>
            <person name="Land M."/>
            <person name="Hauser L."/>
            <person name="Kyrpides N."/>
            <person name="Ivanova N."/>
            <person name="Pagani I."/>
            <person name="Dunn J."/>
            <person name="Taghavi S."/>
            <person name="Francis A."/>
            <person name="van der Lelie D."/>
            <person name="Woyke T."/>
        </authorList>
    </citation>
    <scope>NUCLEOTIDE SEQUENCE [LARGE SCALE GENOMIC DNA]</scope>
    <source>
        <strain evidence="5 6">BC1</strain>
    </source>
</reference>
<keyword evidence="2" id="KW-0813">Transport</keyword>
<evidence type="ECO:0000256" key="4">
    <source>
        <dbReference type="SAM" id="SignalP"/>
    </source>
</evidence>
<feature type="chain" id="PRO_5039646442" evidence="4">
    <location>
        <begin position="23"/>
        <end position="427"/>
    </location>
</feature>
<protein>
    <submittedName>
        <fullName evidence="5">ABC-type sugar transport system, periplasmic component</fullName>
    </submittedName>
</protein>
<evidence type="ECO:0000256" key="3">
    <source>
        <dbReference type="ARBA" id="ARBA00022729"/>
    </source>
</evidence>
<dbReference type="OrthoDB" id="383937at2"/>
<proteinExistence type="inferred from homology"/>
<dbReference type="PATRIC" id="fig|86416.3.peg.3704"/>
<dbReference type="CDD" id="cd14748">
    <property type="entry name" value="PBP2_UgpB"/>
    <property type="match status" value="1"/>
</dbReference>
<dbReference type="GO" id="GO:1901982">
    <property type="term" value="F:maltose binding"/>
    <property type="evidence" value="ECO:0007669"/>
    <property type="project" value="TreeGrafter"/>
</dbReference>
<dbReference type="HOGENOM" id="CLU_031285_10_5_9"/>
<dbReference type="KEGG" id="cpas:Clopa_3706"/>
<dbReference type="SUPFAM" id="SSF53850">
    <property type="entry name" value="Periplasmic binding protein-like II"/>
    <property type="match status" value="1"/>
</dbReference>
<dbReference type="GO" id="GO:0015768">
    <property type="term" value="P:maltose transport"/>
    <property type="evidence" value="ECO:0007669"/>
    <property type="project" value="TreeGrafter"/>
</dbReference>
<sequence length="427" mass="48074">MKKTKKISVIILLVIVIASLIAGCSNESSSNNSSSDKQVTIVWSYWGDPWEVAIDKKIAADFEATHKNIKIEQQYAPWSSYFQKLQTQWSGGTSPDVMFLNNTVSYAKTGVLQEITPLAKKYGYNLDDYYPEQLKEFQYDGKLYGVPRDNDTKVLFYNKKLFDDAKIPYPDKNLTWDQLVDISKKLTKKDGNVTSQYGIAFDPSFWFLTTWMNGGQLFDDDSNPTKVLLDDPKAIDALQKLGDLINKDKSAPPYELIKDSSQISQLFTTNKLGLIVGNHALIPSFTKVADLKWDVTYLPTIGNNPKVNVAGGAGYTISSKTKHPKEAWEFWSYLTGPDAQKLFTESQLIVPANKKVLNSDTFLKQSYNAQVFIDETKAGRAYPTTPKANDFFTATNQYFQAIWTGQKSAKDSVNEALPQLKKIIESK</sequence>
<organism evidence="5 6">
    <name type="scientific">Clostridium pasteurianum BC1</name>
    <dbReference type="NCBI Taxonomy" id="86416"/>
    <lineage>
        <taxon>Bacteria</taxon>
        <taxon>Bacillati</taxon>
        <taxon>Bacillota</taxon>
        <taxon>Clostridia</taxon>
        <taxon>Eubacteriales</taxon>
        <taxon>Clostridiaceae</taxon>
        <taxon>Clostridium</taxon>
    </lineage>
</organism>
<dbReference type="Gene3D" id="3.40.190.10">
    <property type="entry name" value="Periplasmic binding protein-like II"/>
    <property type="match status" value="1"/>
</dbReference>
<evidence type="ECO:0000256" key="2">
    <source>
        <dbReference type="ARBA" id="ARBA00022448"/>
    </source>
</evidence>
<dbReference type="PANTHER" id="PTHR30061">
    <property type="entry name" value="MALTOSE-BINDING PERIPLASMIC PROTEIN"/>
    <property type="match status" value="1"/>
</dbReference>
<keyword evidence="5" id="KW-0762">Sugar transport</keyword>
<dbReference type="GO" id="GO:0042956">
    <property type="term" value="P:maltodextrin transmembrane transport"/>
    <property type="evidence" value="ECO:0007669"/>
    <property type="project" value="TreeGrafter"/>
</dbReference>